<evidence type="ECO:0000256" key="3">
    <source>
        <dbReference type="ARBA" id="ARBA00022553"/>
    </source>
</evidence>
<dbReference type="PROSITE" id="PS50109">
    <property type="entry name" value="HIS_KIN"/>
    <property type="match status" value="1"/>
</dbReference>
<gene>
    <name evidence="8" type="ORF">QQ020_01085</name>
</gene>
<dbReference type="Pfam" id="PF02518">
    <property type="entry name" value="HATPase_c"/>
    <property type="match status" value="1"/>
</dbReference>
<dbReference type="CDD" id="cd00082">
    <property type="entry name" value="HisKA"/>
    <property type="match status" value="1"/>
</dbReference>
<proteinExistence type="predicted"/>
<sequence length="359" mass="41340">MSTDIVVTIALVLAGGAIMFLAILGTRRIFKLLSNMKYRRNWRLLLYLMVFFFLGYLVTAYIVWQGFTDILNLLTGIVFFFGATFVYIVVQSGLYTIHDLKTKTADTINQAQKLKLSQEKLQLINKALNTQNQELEQFNYIVSHDLQEPLRTISSVIHLMELEYGKKLGKEGDQYLTFISEASDRMRTLIKSLLNYSRLGEEDRPLEKVDCNMLAEEVIQSLDAIIRENQAIITVDTLPVLYAYRVEMMQLFQNLLSNAIKFHKKDAPPEISISANKEGAYWKFSFTDKGIGIEEEYREKIFVIFQRLHSKGEYEGTGIGLAHCKKIVEMHQGKIWVESETGEGSTFHFTILENKLRDK</sequence>
<dbReference type="PANTHER" id="PTHR43304">
    <property type="entry name" value="PHYTOCHROME-LIKE PROTEIN CPH1"/>
    <property type="match status" value="1"/>
</dbReference>
<evidence type="ECO:0000256" key="4">
    <source>
        <dbReference type="ARBA" id="ARBA00022679"/>
    </source>
</evidence>
<keyword evidence="6" id="KW-1133">Transmembrane helix</keyword>
<dbReference type="InterPro" id="IPR052162">
    <property type="entry name" value="Sensor_kinase/Photoreceptor"/>
</dbReference>
<keyword evidence="8" id="KW-0067">ATP-binding</keyword>
<dbReference type="EC" id="2.7.13.3" evidence="2"/>
<feature type="transmembrane region" description="Helical" evidence="6">
    <location>
        <begin position="44"/>
        <end position="64"/>
    </location>
</feature>
<evidence type="ECO:0000256" key="1">
    <source>
        <dbReference type="ARBA" id="ARBA00000085"/>
    </source>
</evidence>
<dbReference type="PRINTS" id="PR00344">
    <property type="entry name" value="BCTRLSENSOR"/>
</dbReference>
<dbReference type="RefSeq" id="WP_346755953.1">
    <property type="nucleotide sequence ID" value="NZ_JAUJEB010000001.1"/>
</dbReference>
<dbReference type="InterPro" id="IPR036890">
    <property type="entry name" value="HATPase_C_sf"/>
</dbReference>
<protein>
    <recommendedName>
        <fullName evidence="2">histidine kinase</fullName>
        <ecNumber evidence="2">2.7.13.3</ecNumber>
    </recommendedName>
</protein>
<evidence type="ECO:0000256" key="5">
    <source>
        <dbReference type="ARBA" id="ARBA00022777"/>
    </source>
</evidence>
<feature type="domain" description="Histidine kinase" evidence="7">
    <location>
        <begin position="141"/>
        <end position="355"/>
    </location>
</feature>
<keyword evidence="5" id="KW-0418">Kinase</keyword>
<dbReference type="Proteomes" id="UP001172083">
    <property type="component" value="Unassembled WGS sequence"/>
</dbReference>
<dbReference type="GO" id="GO:0005524">
    <property type="term" value="F:ATP binding"/>
    <property type="evidence" value="ECO:0007669"/>
    <property type="project" value="UniProtKB-KW"/>
</dbReference>
<evidence type="ECO:0000256" key="6">
    <source>
        <dbReference type="SAM" id="Phobius"/>
    </source>
</evidence>
<feature type="transmembrane region" description="Helical" evidence="6">
    <location>
        <begin position="70"/>
        <end position="90"/>
    </location>
</feature>
<evidence type="ECO:0000313" key="8">
    <source>
        <dbReference type="EMBL" id="MDN5210610.1"/>
    </source>
</evidence>
<dbReference type="Gene3D" id="3.30.565.10">
    <property type="entry name" value="Histidine kinase-like ATPase, C-terminal domain"/>
    <property type="match status" value="1"/>
</dbReference>
<feature type="transmembrane region" description="Helical" evidence="6">
    <location>
        <begin position="6"/>
        <end position="24"/>
    </location>
</feature>
<name>A0ABT8KYN8_9BACT</name>
<organism evidence="8 9">
    <name type="scientific">Agaribacillus aureus</name>
    <dbReference type="NCBI Taxonomy" id="3051825"/>
    <lineage>
        <taxon>Bacteria</taxon>
        <taxon>Pseudomonadati</taxon>
        <taxon>Bacteroidota</taxon>
        <taxon>Cytophagia</taxon>
        <taxon>Cytophagales</taxon>
        <taxon>Splendidivirgaceae</taxon>
        <taxon>Agaribacillus</taxon>
    </lineage>
</organism>
<evidence type="ECO:0000259" key="7">
    <source>
        <dbReference type="PROSITE" id="PS50109"/>
    </source>
</evidence>
<dbReference type="SMART" id="SM00388">
    <property type="entry name" value="HisKA"/>
    <property type="match status" value="1"/>
</dbReference>
<dbReference type="InterPro" id="IPR036097">
    <property type="entry name" value="HisK_dim/P_sf"/>
</dbReference>
<keyword evidence="6" id="KW-0472">Membrane</keyword>
<dbReference type="PANTHER" id="PTHR43304:SF1">
    <property type="entry name" value="PAC DOMAIN-CONTAINING PROTEIN"/>
    <property type="match status" value="1"/>
</dbReference>
<dbReference type="SMART" id="SM00387">
    <property type="entry name" value="HATPase_c"/>
    <property type="match status" value="1"/>
</dbReference>
<dbReference type="InterPro" id="IPR003594">
    <property type="entry name" value="HATPase_dom"/>
</dbReference>
<dbReference type="Pfam" id="PF00512">
    <property type="entry name" value="HisKA"/>
    <property type="match status" value="1"/>
</dbReference>
<dbReference type="SUPFAM" id="SSF55874">
    <property type="entry name" value="ATPase domain of HSP90 chaperone/DNA topoisomerase II/histidine kinase"/>
    <property type="match status" value="1"/>
</dbReference>
<dbReference type="InterPro" id="IPR003661">
    <property type="entry name" value="HisK_dim/P_dom"/>
</dbReference>
<dbReference type="InterPro" id="IPR005467">
    <property type="entry name" value="His_kinase_dom"/>
</dbReference>
<evidence type="ECO:0000313" key="9">
    <source>
        <dbReference type="Proteomes" id="UP001172083"/>
    </source>
</evidence>
<comment type="catalytic activity">
    <reaction evidence="1">
        <text>ATP + protein L-histidine = ADP + protein N-phospho-L-histidine.</text>
        <dbReference type="EC" id="2.7.13.3"/>
    </reaction>
</comment>
<keyword evidence="3" id="KW-0597">Phosphoprotein</keyword>
<dbReference type="EMBL" id="JAUJEB010000001">
    <property type="protein sequence ID" value="MDN5210610.1"/>
    <property type="molecule type" value="Genomic_DNA"/>
</dbReference>
<keyword evidence="6" id="KW-0812">Transmembrane</keyword>
<dbReference type="SUPFAM" id="SSF47384">
    <property type="entry name" value="Homodimeric domain of signal transducing histidine kinase"/>
    <property type="match status" value="1"/>
</dbReference>
<keyword evidence="4" id="KW-0808">Transferase</keyword>
<evidence type="ECO:0000256" key="2">
    <source>
        <dbReference type="ARBA" id="ARBA00012438"/>
    </source>
</evidence>
<comment type="caution">
    <text evidence="8">The sequence shown here is derived from an EMBL/GenBank/DDBJ whole genome shotgun (WGS) entry which is preliminary data.</text>
</comment>
<dbReference type="InterPro" id="IPR004358">
    <property type="entry name" value="Sig_transdc_His_kin-like_C"/>
</dbReference>
<reference evidence="8" key="1">
    <citation type="submission" date="2023-06" db="EMBL/GenBank/DDBJ databases">
        <title>Genomic of Agaribacillus aureum.</title>
        <authorList>
            <person name="Wang G."/>
        </authorList>
    </citation>
    <scope>NUCLEOTIDE SEQUENCE</scope>
    <source>
        <strain evidence="8">BMA12</strain>
    </source>
</reference>
<keyword evidence="9" id="KW-1185">Reference proteome</keyword>
<keyword evidence="8" id="KW-0547">Nucleotide-binding</keyword>
<accession>A0ABT8KYN8</accession>
<dbReference type="Gene3D" id="1.10.287.130">
    <property type="match status" value="1"/>
</dbReference>